<dbReference type="Gene3D" id="6.20.330.10">
    <property type="match status" value="1"/>
</dbReference>
<dbReference type="EMBL" id="JARWAO010000003">
    <property type="protein sequence ID" value="MDR5895824.1"/>
    <property type="molecule type" value="Genomic_DNA"/>
</dbReference>
<feature type="domain" description="Peptidase S49" evidence="7">
    <location>
        <begin position="175"/>
        <end position="312"/>
    </location>
</feature>
<evidence type="ECO:0000256" key="4">
    <source>
        <dbReference type="ARBA" id="ARBA00022825"/>
    </source>
</evidence>
<proteinExistence type="inferred from homology"/>
<dbReference type="InterPro" id="IPR004635">
    <property type="entry name" value="Pept_S49_SppA"/>
</dbReference>
<dbReference type="NCBIfam" id="TIGR00706">
    <property type="entry name" value="SppA_dom"/>
    <property type="match status" value="1"/>
</dbReference>
<keyword evidence="2" id="KW-0645">Protease</keyword>
<organism evidence="8 9">
    <name type="scientific">Larsenimonas suaedae</name>
    <dbReference type="NCBI Taxonomy" id="1851019"/>
    <lineage>
        <taxon>Bacteria</taxon>
        <taxon>Pseudomonadati</taxon>
        <taxon>Pseudomonadota</taxon>
        <taxon>Gammaproteobacteria</taxon>
        <taxon>Oceanospirillales</taxon>
        <taxon>Halomonadaceae</taxon>
        <taxon>Larsenimonas</taxon>
    </lineage>
</organism>
<evidence type="ECO:0000313" key="9">
    <source>
        <dbReference type="Proteomes" id="UP001269375"/>
    </source>
</evidence>
<feature type="transmembrane region" description="Helical" evidence="6">
    <location>
        <begin position="72"/>
        <end position="90"/>
    </location>
</feature>
<dbReference type="Proteomes" id="UP001269375">
    <property type="component" value="Unassembled WGS sequence"/>
</dbReference>
<dbReference type="PANTHER" id="PTHR42987">
    <property type="entry name" value="PEPTIDASE S49"/>
    <property type="match status" value="1"/>
</dbReference>
<accession>A0ABU1GV09</accession>
<name>A0ABU1GV09_9GAMM</name>
<dbReference type="InterPro" id="IPR047272">
    <property type="entry name" value="S49_SppA_C"/>
</dbReference>
<evidence type="ECO:0000256" key="6">
    <source>
        <dbReference type="SAM" id="Phobius"/>
    </source>
</evidence>
<evidence type="ECO:0000313" key="8">
    <source>
        <dbReference type="EMBL" id="MDR5895824.1"/>
    </source>
</evidence>
<dbReference type="CDD" id="cd07023">
    <property type="entry name" value="S49_Sppa_N_C"/>
    <property type="match status" value="1"/>
</dbReference>
<keyword evidence="3" id="KW-0378">Hydrolase</keyword>
<comment type="caution">
    <text evidence="8">The sequence shown here is derived from an EMBL/GenBank/DDBJ whole genome shotgun (WGS) entry which is preliminary data.</text>
</comment>
<evidence type="ECO:0000256" key="2">
    <source>
        <dbReference type="ARBA" id="ARBA00022670"/>
    </source>
</evidence>
<evidence type="ECO:0000256" key="1">
    <source>
        <dbReference type="ARBA" id="ARBA00008683"/>
    </source>
</evidence>
<dbReference type="InterPro" id="IPR002142">
    <property type="entry name" value="Peptidase_S49"/>
</dbReference>
<keyword evidence="4" id="KW-0720">Serine protease</keyword>
<sequence>MSDERPDDPWREGGKDHPNDQGSNDGRSEWARRDDVARLEKRLDEREDERTLMARWAREVTAEQRRARRWKIFFRLVLLVIVVSLIGLGYKAMTRGGSDVSVRAAKPHVAVVSLDGVIDSKGRASADTIIEGLQNAARDDRAKALILRINSPGGSPVQSQRIYQEVTRIKGQLDAPVIAVIEDIGASGAYYVAAAADEIYAAPASLVGSIGVIYSGFGLKDAIQKLGVERRVFTAGDNKDFLDPFQDVTPEQRAFWQRILTLTHQQFINDVKAGRGDRLKNEPELFSGLVWTGEQAVELGLTDGVDTFDHLIRGRFETDDTKDYTPEPDPFERLSRKLGQVAAEWLEVGVDSSASPVRYELP</sequence>
<reference evidence="8 9" key="1">
    <citation type="submission" date="2023-04" db="EMBL/GenBank/DDBJ databases">
        <title>A long-awaited taxogenomic arrangement of the family Halomonadaceae.</title>
        <authorList>
            <person name="De La Haba R."/>
            <person name="Chuvochina M."/>
            <person name="Wittouck S."/>
            <person name="Arahal D.R."/>
            <person name="Sanchez-Porro C."/>
            <person name="Hugenholtz P."/>
            <person name="Ventosa A."/>
        </authorList>
    </citation>
    <scope>NUCLEOTIDE SEQUENCE [LARGE SCALE GENOMIC DNA]</scope>
    <source>
        <strain evidence="8 9">DSM 22428</strain>
    </source>
</reference>
<keyword evidence="6" id="KW-1133">Transmembrane helix</keyword>
<dbReference type="InterPro" id="IPR029045">
    <property type="entry name" value="ClpP/crotonase-like_dom_sf"/>
</dbReference>
<evidence type="ECO:0000256" key="5">
    <source>
        <dbReference type="SAM" id="MobiDB-lite"/>
    </source>
</evidence>
<feature type="region of interest" description="Disordered" evidence="5">
    <location>
        <begin position="1"/>
        <end position="32"/>
    </location>
</feature>
<evidence type="ECO:0000259" key="7">
    <source>
        <dbReference type="Pfam" id="PF01343"/>
    </source>
</evidence>
<dbReference type="Gene3D" id="3.90.226.10">
    <property type="entry name" value="2-enoyl-CoA Hydratase, Chain A, domain 1"/>
    <property type="match status" value="1"/>
</dbReference>
<keyword evidence="9" id="KW-1185">Reference proteome</keyword>
<comment type="similarity">
    <text evidence="1">Belongs to the peptidase S49 family.</text>
</comment>
<protein>
    <submittedName>
        <fullName evidence="8">Signal peptide peptidase SppA</fullName>
    </submittedName>
</protein>
<keyword evidence="6" id="KW-0472">Membrane</keyword>
<feature type="compositionally biased region" description="Basic and acidic residues" evidence="5">
    <location>
        <begin position="7"/>
        <end position="19"/>
    </location>
</feature>
<dbReference type="RefSeq" id="WP_251589689.1">
    <property type="nucleotide sequence ID" value="NZ_JAMLJI010000001.1"/>
</dbReference>
<dbReference type="PANTHER" id="PTHR42987:SF8">
    <property type="entry name" value="PROTEINASE"/>
    <property type="match status" value="1"/>
</dbReference>
<gene>
    <name evidence="8" type="primary">sppA</name>
    <name evidence="8" type="ORF">QC825_07040</name>
</gene>
<evidence type="ECO:0000256" key="3">
    <source>
        <dbReference type="ARBA" id="ARBA00022801"/>
    </source>
</evidence>
<dbReference type="SUPFAM" id="SSF52096">
    <property type="entry name" value="ClpP/crotonase"/>
    <property type="match status" value="1"/>
</dbReference>
<dbReference type="Pfam" id="PF01343">
    <property type="entry name" value="Peptidase_S49"/>
    <property type="match status" value="1"/>
</dbReference>
<keyword evidence="6" id="KW-0812">Transmembrane</keyword>